<dbReference type="PANTHER" id="PTHR42928:SF5">
    <property type="entry name" value="BLR1237 PROTEIN"/>
    <property type="match status" value="1"/>
</dbReference>
<evidence type="ECO:0000313" key="4">
    <source>
        <dbReference type="Proteomes" id="UP000621492"/>
    </source>
</evidence>
<dbReference type="SUPFAM" id="SSF53850">
    <property type="entry name" value="Periplasmic binding protein-like II"/>
    <property type="match status" value="1"/>
</dbReference>
<dbReference type="PIRSF" id="PIRSF017082">
    <property type="entry name" value="YflP"/>
    <property type="match status" value="1"/>
</dbReference>
<evidence type="ECO:0008006" key="5">
    <source>
        <dbReference type="Google" id="ProtNLM"/>
    </source>
</evidence>
<evidence type="ECO:0000256" key="2">
    <source>
        <dbReference type="SAM" id="SignalP"/>
    </source>
</evidence>
<dbReference type="AlphaFoldDB" id="A0A9W5TWU2"/>
<dbReference type="Gene3D" id="3.40.190.150">
    <property type="entry name" value="Bordetella uptake gene, domain 1"/>
    <property type="match status" value="1"/>
</dbReference>
<dbReference type="Gene3D" id="3.40.190.10">
    <property type="entry name" value="Periplasmic binding protein-like II"/>
    <property type="match status" value="1"/>
</dbReference>
<keyword evidence="4" id="KW-1185">Reference proteome</keyword>
<reference evidence="3" key="2">
    <citation type="submission" date="2020-09" db="EMBL/GenBank/DDBJ databases">
        <authorList>
            <person name="Sun Q."/>
            <person name="Zhou Y."/>
        </authorList>
    </citation>
    <scope>NUCLEOTIDE SEQUENCE</scope>
    <source>
        <strain evidence="3">CGMCC 1.15454</strain>
    </source>
</reference>
<dbReference type="RefSeq" id="WP_188724899.1">
    <property type="nucleotide sequence ID" value="NZ_BMJD01000009.1"/>
</dbReference>
<keyword evidence="2" id="KW-0732">Signal</keyword>
<evidence type="ECO:0000313" key="3">
    <source>
        <dbReference type="EMBL" id="GGB39007.1"/>
    </source>
</evidence>
<accession>A0A9W5TWU2</accession>
<gene>
    <name evidence="3" type="ORF">GCM10011409_15670</name>
</gene>
<dbReference type="CDD" id="cd07012">
    <property type="entry name" value="PBP2_Bug_TTT"/>
    <property type="match status" value="1"/>
</dbReference>
<dbReference type="InterPro" id="IPR005064">
    <property type="entry name" value="BUG"/>
</dbReference>
<proteinExistence type="inferred from homology"/>
<protein>
    <recommendedName>
        <fullName evidence="5">Tripartite tricarboxylate transporter substrate binding protein</fullName>
    </recommendedName>
</protein>
<reference evidence="3" key="1">
    <citation type="journal article" date="2014" name="Int. J. Syst. Evol. Microbiol.">
        <title>Complete genome sequence of Corynebacterium casei LMG S-19264T (=DSM 44701T), isolated from a smear-ripened cheese.</title>
        <authorList>
            <consortium name="US DOE Joint Genome Institute (JGI-PGF)"/>
            <person name="Walter F."/>
            <person name="Albersmeier A."/>
            <person name="Kalinowski J."/>
            <person name="Ruckert C."/>
        </authorList>
    </citation>
    <scope>NUCLEOTIDE SEQUENCE</scope>
    <source>
        <strain evidence="3">CGMCC 1.15454</strain>
    </source>
</reference>
<dbReference type="PROSITE" id="PS51257">
    <property type="entry name" value="PROKAR_LIPOPROTEIN"/>
    <property type="match status" value="1"/>
</dbReference>
<feature type="chain" id="PRO_5040915411" description="Tripartite tricarboxylate transporter substrate binding protein" evidence="2">
    <location>
        <begin position="23"/>
        <end position="331"/>
    </location>
</feature>
<dbReference type="PANTHER" id="PTHR42928">
    <property type="entry name" value="TRICARBOXYLATE-BINDING PROTEIN"/>
    <property type="match status" value="1"/>
</dbReference>
<dbReference type="Proteomes" id="UP000621492">
    <property type="component" value="Unassembled WGS sequence"/>
</dbReference>
<name>A0A9W5TWU2_9BACI</name>
<organism evidence="3 4">
    <name type="scientific">Lentibacillus populi</name>
    <dbReference type="NCBI Taxonomy" id="1827502"/>
    <lineage>
        <taxon>Bacteria</taxon>
        <taxon>Bacillati</taxon>
        <taxon>Bacillota</taxon>
        <taxon>Bacilli</taxon>
        <taxon>Bacillales</taxon>
        <taxon>Bacillaceae</taxon>
        <taxon>Lentibacillus</taxon>
    </lineage>
</organism>
<dbReference type="InterPro" id="IPR042100">
    <property type="entry name" value="Bug_dom1"/>
</dbReference>
<dbReference type="EMBL" id="BMJD01000009">
    <property type="protein sequence ID" value="GGB39007.1"/>
    <property type="molecule type" value="Genomic_DNA"/>
</dbReference>
<feature type="signal peptide" evidence="2">
    <location>
        <begin position="1"/>
        <end position="22"/>
    </location>
</feature>
<sequence length="331" mass="35891">MKFVNPRFLFFAIFIGMFLLLAACSNSTDGKASENGSDDYPEKSITVVVPAGAGGDTDRNTRTLAKNLEDELGVSLVVQNVNGAGGSTGTRQVLDADPDGYTVLAFHDAALINNVLDLTDYSIADDFEVAGIGILDKANTFMVSGDSKFDNLQDMVAYAKDHPGEVKVATETGAFTHLQLLKLQEEADVEFNIVDAGGAADKIKALLGGQVDVVPTSLGLVQEYVDSGKMKSLGVMSDERLELFPDVPTFKEQGYDVVFDKIFFWAFPPETPDDVVNKFSDAMEKVVKENGEFADKLKGYGVNPEYVGPGEAEKLIKETQNNYKEIYDSSK</sequence>
<evidence type="ECO:0000256" key="1">
    <source>
        <dbReference type="ARBA" id="ARBA00006987"/>
    </source>
</evidence>
<comment type="caution">
    <text evidence="3">The sequence shown here is derived from an EMBL/GenBank/DDBJ whole genome shotgun (WGS) entry which is preliminary data.</text>
</comment>
<comment type="similarity">
    <text evidence="1">Belongs to the UPF0065 (bug) family.</text>
</comment>
<dbReference type="Pfam" id="PF03401">
    <property type="entry name" value="TctC"/>
    <property type="match status" value="1"/>
</dbReference>